<keyword evidence="1" id="KW-1133">Transmembrane helix</keyword>
<evidence type="ECO:0000313" key="3">
    <source>
        <dbReference type="EMBL" id="QEG33774.1"/>
    </source>
</evidence>
<feature type="transmembrane region" description="Helical" evidence="1">
    <location>
        <begin position="106"/>
        <end position="125"/>
    </location>
</feature>
<protein>
    <recommendedName>
        <fullName evidence="2">Flavinylation-associated cytochrome domain-containing protein</fullName>
    </recommendedName>
</protein>
<name>A0A5B9Q430_9BACT</name>
<evidence type="ECO:0000259" key="2">
    <source>
        <dbReference type="Pfam" id="PF14358"/>
    </source>
</evidence>
<dbReference type="EMBL" id="CP042913">
    <property type="protein sequence ID" value="QEG33774.1"/>
    <property type="molecule type" value="Genomic_DNA"/>
</dbReference>
<evidence type="ECO:0000256" key="1">
    <source>
        <dbReference type="SAM" id="Phobius"/>
    </source>
</evidence>
<organism evidence="3 4">
    <name type="scientific">Bythopirellula goksoeyrii</name>
    <dbReference type="NCBI Taxonomy" id="1400387"/>
    <lineage>
        <taxon>Bacteria</taxon>
        <taxon>Pseudomonadati</taxon>
        <taxon>Planctomycetota</taxon>
        <taxon>Planctomycetia</taxon>
        <taxon>Pirellulales</taxon>
        <taxon>Lacipirellulaceae</taxon>
        <taxon>Bythopirellula</taxon>
    </lineage>
</organism>
<sequence>MKRTTLNYWTDAFAFIGFLCLTTSGILLRYQLPPGSGRIDSMGGGRQAQEKAVSVLWGLTRHEWGDIHYYLALGLMAILAFHLFLHWKWIVCVTRGKPVEGSGYRLGLGVIGLLAVILLSAAPLFSPSIQVPRSTFLNETVEDSLIEQDGSAIRGDMTLEQVEAQTKVPANYILEQLGLAPTTSPQERLGPLKRQYGFQMEDVRRIISEYEAP</sequence>
<dbReference type="InterPro" id="IPR025517">
    <property type="entry name" value="DUF4405"/>
</dbReference>
<keyword evidence="4" id="KW-1185">Reference proteome</keyword>
<feature type="transmembrane region" description="Helical" evidence="1">
    <location>
        <begin position="67"/>
        <end position="85"/>
    </location>
</feature>
<dbReference type="AlphaFoldDB" id="A0A5B9Q430"/>
<proteinExistence type="predicted"/>
<evidence type="ECO:0000313" key="4">
    <source>
        <dbReference type="Proteomes" id="UP000323917"/>
    </source>
</evidence>
<dbReference type="RefSeq" id="WP_148072499.1">
    <property type="nucleotide sequence ID" value="NZ_CP042913.1"/>
</dbReference>
<keyword evidence="1" id="KW-0812">Transmembrane</keyword>
<dbReference type="Pfam" id="PF14358">
    <property type="entry name" value="DUF4405"/>
    <property type="match status" value="1"/>
</dbReference>
<accession>A0A5B9Q430</accession>
<dbReference type="Proteomes" id="UP000323917">
    <property type="component" value="Chromosome"/>
</dbReference>
<keyword evidence="1" id="KW-0472">Membrane</keyword>
<dbReference type="OrthoDB" id="5421399at2"/>
<reference evidence="3 4" key="1">
    <citation type="submission" date="2019-08" db="EMBL/GenBank/DDBJ databases">
        <title>Deep-cultivation of Planctomycetes and their phenomic and genomic characterization uncovers novel biology.</title>
        <authorList>
            <person name="Wiegand S."/>
            <person name="Jogler M."/>
            <person name="Boedeker C."/>
            <person name="Pinto D."/>
            <person name="Vollmers J."/>
            <person name="Rivas-Marin E."/>
            <person name="Kohn T."/>
            <person name="Peeters S.H."/>
            <person name="Heuer A."/>
            <person name="Rast P."/>
            <person name="Oberbeckmann S."/>
            <person name="Bunk B."/>
            <person name="Jeske O."/>
            <person name="Meyerdierks A."/>
            <person name="Storesund J.E."/>
            <person name="Kallscheuer N."/>
            <person name="Luecker S."/>
            <person name="Lage O.M."/>
            <person name="Pohl T."/>
            <person name="Merkel B.J."/>
            <person name="Hornburger P."/>
            <person name="Mueller R.-W."/>
            <person name="Bruemmer F."/>
            <person name="Labrenz M."/>
            <person name="Spormann A.M."/>
            <person name="Op den Camp H."/>
            <person name="Overmann J."/>
            <person name="Amann R."/>
            <person name="Jetten M.S.M."/>
            <person name="Mascher T."/>
            <person name="Medema M.H."/>
            <person name="Devos D.P."/>
            <person name="Kaster A.-K."/>
            <person name="Ovreas L."/>
            <person name="Rohde M."/>
            <person name="Galperin M.Y."/>
            <person name="Jogler C."/>
        </authorList>
    </citation>
    <scope>NUCLEOTIDE SEQUENCE [LARGE SCALE GENOMIC DNA]</scope>
    <source>
        <strain evidence="3 4">Pr1d</strain>
    </source>
</reference>
<dbReference type="KEGG" id="bgok:Pr1d_10440"/>
<gene>
    <name evidence="3" type="ORF">Pr1d_10440</name>
</gene>
<feature type="domain" description="Flavinylation-associated cytochrome" evidence="2">
    <location>
        <begin position="9"/>
        <end position="87"/>
    </location>
</feature>
<feature type="transmembrane region" description="Helical" evidence="1">
    <location>
        <begin position="12"/>
        <end position="32"/>
    </location>
</feature>